<accession>A0A0C9QAE4</accession>
<dbReference type="InterPro" id="IPR009785">
    <property type="entry name" value="Prophage_Lj928_Orf309"/>
</dbReference>
<gene>
    <name evidence="1" type="ORF">LC0644_0232</name>
</gene>
<dbReference type="AlphaFoldDB" id="A0A0C9QAE4"/>
<name>A0A0C9QAE4_LACPA</name>
<dbReference type="EMBL" id="BAYM01000009">
    <property type="protein sequence ID" value="GAN35643.1"/>
    <property type="molecule type" value="Genomic_DNA"/>
</dbReference>
<protein>
    <recommendedName>
        <fullName evidence="3">DUF1351 domain-containing protein</fullName>
    </recommendedName>
</protein>
<organism evidence="1 2">
    <name type="scientific">Lacticaseibacillus paracasei NRIC 0644</name>
    <dbReference type="NCBI Taxonomy" id="1435038"/>
    <lineage>
        <taxon>Bacteria</taxon>
        <taxon>Bacillati</taxon>
        <taxon>Bacillota</taxon>
        <taxon>Bacilli</taxon>
        <taxon>Lactobacillales</taxon>
        <taxon>Lactobacillaceae</taxon>
        <taxon>Lacticaseibacillus</taxon>
    </lineage>
</organism>
<proteinExistence type="predicted"/>
<evidence type="ECO:0000313" key="1">
    <source>
        <dbReference type="EMBL" id="GAN35643.1"/>
    </source>
</evidence>
<dbReference type="Proteomes" id="UP000032552">
    <property type="component" value="Unassembled WGS sequence"/>
</dbReference>
<dbReference type="Pfam" id="PF07083">
    <property type="entry name" value="DUF1351"/>
    <property type="match status" value="1"/>
</dbReference>
<evidence type="ECO:0008006" key="3">
    <source>
        <dbReference type="Google" id="ProtNLM"/>
    </source>
</evidence>
<comment type="caution">
    <text evidence="1">The sequence shown here is derived from an EMBL/GenBank/DDBJ whole genome shotgun (WGS) entry which is preliminary data.</text>
</comment>
<reference evidence="2" key="1">
    <citation type="submission" date="2014-05" db="EMBL/GenBank/DDBJ databases">
        <title>Whole genome sequencing of Lactobacillus casei NRIC0644.</title>
        <authorList>
            <person name="Atarashi H."/>
            <person name="Yoshida Y."/>
            <person name="Fujimura S."/>
            <person name="Tanaka N."/>
            <person name="Shiwa Y."/>
            <person name="Yoshikawa H."/>
            <person name="Okada S."/>
            <person name="Nakagawa J."/>
        </authorList>
    </citation>
    <scope>NUCLEOTIDE SEQUENCE [LARGE SCALE GENOMIC DNA]</scope>
    <source>
        <strain evidence="2">NRIC0644</strain>
    </source>
</reference>
<sequence length="300" mass="34539">MTMNNDIATADSLTYRVDYEKPKITFHNFEELKAHIEERLTKYESLAVTPDTKTDIKHSIAELRSLRKAVDSRRKEIKKDYEAPLKEFETKVKALTGLIDNTVSPLNDKVKAIEDQEREERRNEVIVLISEMAPNYDLIPSEIEIENEWLNKISKAKLTKLIGDRMGWLQNEKRRIKADRDATTAYAKQAGFDPEGWTALVEQGQGFDAIRLQIDSAAMKRKQEQDRQAKIKESADAIPKLNRATVETNTGQTDIDLTTGEIVEPKFTRAMRVTATEKQMWALARYMDDNKIKYESLKEV</sequence>
<evidence type="ECO:0000313" key="2">
    <source>
        <dbReference type="Proteomes" id="UP000032552"/>
    </source>
</evidence>